<evidence type="ECO:0000259" key="1">
    <source>
        <dbReference type="SMART" id="SM00460"/>
    </source>
</evidence>
<evidence type="ECO:0000313" key="2">
    <source>
        <dbReference type="EMBL" id="KRR21296.1"/>
    </source>
</evidence>
<dbReference type="RefSeq" id="WP_057859753.1">
    <property type="nucleotide sequence ID" value="NZ_LLYB01000081.1"/>
</dbReference>
<dbReference type="AlphaFoldDB" id="A0A0R3MUK8"/>
<dbReference type="InterPro" id="IPR038765">
    <property type="entry name" value="Papain-like_cys_pep_sf"/>
</dbReference>
<accession>A0A0R3MUK8</accession>
<dbReference type="PANTHER" id="PTHR33490">
    <property type="entry name" value="BLR5614 PROTEIN-RELATED"/>
    <property type="match status" value="1"/>
</dbReference>
<dbReference type="OrthoDB" id="9804023at2"/>
<gene>
    <name evidence="2" type="ORF">CQ14_06505</name>
</gene>
<feature type="domain" description="Transglutaminase-like" evidence="1">
    <location>
        <begin position="179"/>
        <end position="246"/>
    </location>
</feature>
<dbReference type="Gene3D" id="3.10.620.30">
    <property type="match status" value="1"/>
</dbReference>
<evidence type="ECO:0000313" key="3">
    <source>
        <dbReference type="Proteomes" id="UP000051660"/>
    </source>
</evidence>
<dbReference type="Pfam" id="PF08379">
    <property type="entry name" value="Bact_transglu_N"/>
    <property type="match status" value="1"/>
</dbReference>
<dbReference type="InterPro" id="IPR013589">
    <property type="entry name" value="Bac_transglu_N"/>
</dbReference>
<dbReference type="SMART" id="SM00460">
    <property type="entry name" value="TGc"/>
    <property type="match status" value="1"/>
</dbReference>
<dbReference type="Pfam" id="PF01841">
    <property type="entry name" value="Transglut_core"/>
    <property type="match status" value="1"/>
</dbReference>
<dbReference type="SUPFAM" id="SSF54001">
    <property type="entry name" value="Cysteine proteinases"/>
    <property type="match status" value="1"/>
</dbReference>
<dbReference type="Proteomes" id="UP000051660">
    <property type="component" value="Unassembled WGS sequence"/>
</dbReference>
<protein>
    <submittedName>
        <fullName evidence="2">Transglutaminase</fullName>
    </submittedName>
</protein>
<proteinExistence type="predicted"/>
<comment type="caution">
    <text evidence="2">The sequence shown here is derived from an EMBL/GenBank/DDBJ whole genome shotgun (WGS) entry which is preliminary data.</text>
</comment>
<dbReference type="PANTHER" id="PTHR33490:SF1">
    <property type="entry name" value="SLL1233 PROTEIN"/>
    <property type="match status" value="1"/>
</dbReference>
<organism evidence="2 3">
    <name type="scientific">Bradyrhizobium lablabi</name>
    <dbReference type="NCBI Taxonomy" id="722472"/>
    <lineage>
        <taxon>Bacteria</taxon>
        <taxon>Pseudomonadati</taxon>
        <taxon>Pseudomonadota</taxon>
        <taxon>Alphaproteobacteria</taxon>
        <taxon>Hyphomicrobiales</taxon>
        <taxon>Nitrobacteraceae</taxon>
        <taxon>Bradyrhizobium</taxon>
    </lineage>
</organism>
<dbReference type="EMBL" id="LLYB01000081">
    <property type="protein sequence ID" value="KRR21296.1"/>
    <property type="molecule type" value="Genomic_DNA"/>
</dbReference>
<reference evidence="2 3" key="1">
    <citation type="submission" date="2014-03" db="EMBL/GenBank/DDBJ databases">
        <title>Bradyrhizobium valentinum sp. nov., isolated from effective nodules of Lupinus mariae-josephae, a lupine endemic of basic-lime soils in Eastern Spain.</title>
        <authorList>
            <person name="Duran D."/>
            <person name="Rey L."/>
            <person name="Navarro A."/>
            <person name="Busquets A."/>
            <person name="Imperial J."/>
            <person name="Ruiz-Argueso T."/>
        </authorList>
    </citation>
    <scope>NUCLEOTIDE SEQUENCE [LARGE SCALE GENOMIC DNA]</scope>
    <source>
        <strain evidence="2 3">CCBAU 23086</strain>
    </source>
</reference>
<name>A0A0R3MUK8_9BRAD</name>
<sequence length="295" mass="32824">MAKIGIVHTTEYTYRNPVGLLRHKLMVRPDESHDLRLHSAMLKVEPEPNAIYWKHDVFNNSVCYLEWPEALRTERLSIVSTLDMTHHPDGQPLPVYSLDATAEQFPYSYAAHEIPDLARLAERQMPDPERKVDTWARRVVSEVEGKQTLRVLEAMTHAIKQEFNYRVRYEQGTQTAAQTLALGSGTCRDFAVLMMEALRSFGLATRFVTGYLYDDSSGTTVGGGSTHAWCSVYLPGAGWIEYDPTNGLIAGANLIRVGVTREAEQAIPISGGFVGNSDDPTGLHVDVSVHAIPIL</sequence>
<dbReference type="InterPro" id="IPR002931">
    <property type="entry name" value="Transglutaminase-like"/>
</dbReference>